<evidence type="ECO:0000313" key="18">
    <source>
        <dbReference type="EMBL" id="HIQ81386.1"/>
    </source>
</evidence>
<dbReference type="GO" id="GO:0005829">
    <property type="term" value="C:cytosol"/>
    <property type="evidence" value="ECO:0007669"/>
    <property type="project" value="TreeGrafter"/>
</dbReference>
<dbReference type="PANTHER" id="PTHR43340">
    <property type="entry name" value="HYPOXANTHINE-GUANINE PHOSPHORIBOSYLTRANSFERASE"/>
    <property type="match status" value="1"/>
</dbReference>
<evidence type="ECO:0000256" key="13">
    <source>
        <dbReference type="ARBA" id="ARBA00022842"/>
    </source>
</evidence>
<comment type="subcellular location">
    <subcellularLocation>
        <location evidence="3 16">Cytoplasm</location>
    </subcellularLocation>
</comment>
<organism evidence="18 19">
    <name type="scientific">Candidatus Scatavimonas merdigallinarum</name>
    <dbReference type="NCBI Taxonomy" id="2840914"/>
    <lineage>
        <taxon>Bacteria</taxon>
        <taxon>Bacillati</taxon>
        <taxon>Bacillota</taxon>
        <taxon>Clostridia</taxon>
        <taxon>Eubacteriales</taxon>
        <taxon>Oscillospiraceae</taxon>
        <taxon>Oscillospiraceae incertae sedis</taxon>
        <taxon>Candidatus Scatavimonas</taxon>
    </lineage>
</organism>
<dbReference type="InterPro" id="IPR005904">
    <property type="entry name" value="Hxn_phspho_trans"/>
</dbReference>
<evidence type="ECO:0000256" key="12">
    <source>
        <dbReference type="ARBA" id="ARBA00022741"/>
    </source>
</evidence>
<keyword evidence="11 16" id="KW-0660">Purine salvage</keyword>
<dbReference type="EMBL" id="DVFW01000047">
    <property type="protein sequence ID" value="HIQ81386.1"/>
    <property type="molecule type" value="Genomic_DNA"/>
</dbReference>
<dbReference type="GO" id="GO:0000287">
    <property type="term" value="F:magnesium ion binding"/>
    <property type="evidence" value="ECO:0007669"/>
    <property type="project" value="TreeGrafter"/>
</dbReference>
<evidence type="ECO:0000256" key="15">
    <source>
        <dbReference type="ARBA" id="ARBA00049402"/>
    </source>
</evidence>
<reference evidence="18" key="1">
    <citation type="submission" date="2020-10" db="EMBL/GenBank/DDBJ databases">
        <authorList>
            <person name="Gilroy R."/>
        </authorList>
    </citation>
    <scope>NUCLEOTIDE SEQUENCE</scope>
    <source>
        <strain evidence="18">ChiSjej1B19-3389</strain>
    </source>
</reference>
<dbReference type="EC" id="2.4.2.8" evidence="16"/>
<dbReference type="GO" id="GO:0032263">
    <property type="term" value="P:GMP salvage"/>
    <property type="evidence" value="ECO:0007669"/>
    <property type="project" value="TreeGrafter"/>
</dbReference>
<evidence type="ECO:0000256" key="6">
    <source>
        <dbReference type="ARBA" id="ARBA00008391"/>
    </source>
</evidence>
<name>A0A9D0ZJH4_9FIRM</name>
<comment type="pathway">
    <text evidence="4 16">Purine metabolism; IMP biosynthesis via salvage pathway; IMP from hypoxanthine: step 1/1.</text>
</comment>
<evidence type="ECO:0000256" key="2">
    <source>
        <dbReference type="ARBA" id="ARBA00002049"/>
    </source>
</evidence>
<evidence type="ECO:0000256" key="4">
    <source>
        <dbReference type="ARBA" id="ARBA00004669"/>
    </source>
</evidence>
<evidence type="ECO:0000256" key="7">
    <source>
        <dbReference type="ARBA" id="ARBA00022490"/>
    </source>
</evidence>
<evidence type="ECO:0000256" key="5">
    <source>
        <dbReference type="ARBA" id="ARBA00004676"/>
    </source>
</evidence>
<dbReference type="GO" id="GO:0006166">
    <property type="term" value="P:purine ribonucleoside salvage"/>
    <property type="evidence" value="ECO:0007669"/>
    <property type="project" value="UniProtKB-KW"/>
</dbReference>
<keyword evidence="10 16" id="KW-0479">Metal-binding</keyword>
<dbReference type="FunFam" id="3.40.50.2020:FF:000006">
    <property type="entry name" value="Hypoxanthine phosphoribosyltransferase"/>
    <property type="match status" value="1"/>
</dbReference>
<dbReference type="PANTHER" id="PTHR43340:SF1">
    <property type="entry name" value="HYPOXANTHINE PHOSPHORIBOSYLTRANSFERASE"/>
    <property type="match status" value="1"/>
</dbReference>
<evidence type="ECO:0000259" key="17">
    <source>
        <dbReference type="Pfam" id="PF00156"/>
    </source>
</evidence>
<feature type="domain" description="Phosphoribosyltransferase" evidence="17">
    <location>
        <begin position="12"/>
        <end position="159"/>
    </location>
</feature>
<keyword evidence="9 16" id="KW-0808">Transferase</keyword>
<keyword evidence="13 16" id="KW-0460">Magnesium</keyword>
<dbReference type="NCBIfam" id="TIGR01203">
    <property type="entry name" value="HGPRTase"/>
    <property type="match status" value="1"/>
</dbReference>
<comment type="catalytic activity">
    <reaction evidence="15">
        <text>IMP + diphosphate = hypoxanthine + 5-phospho-alpha-D-ribose 1-diphosphate</text>
        <dbReference type="Rhea" id="RHEA:17973"/>
        <dbReference type="ChEBI" id="CHEBI:17368"/>
        <dbReference type="ChEBI" id="CHEBI:33019"/>
        <dbReference type="ChEBI" id="CHEBI:58017"/>
        <dbReference type="ChEBI" id="CHEBI:58053"/>
        <dbReference type="EC" id="2.4.2.8"/>
    </reaction>
    <physiologicalReaction direction="right-to-left" evidence="15">
        <dbReference type="Rhea" id="RHEA:17975"/>
    </physiologicalReaction>
</comment>
<dbReference type="AlphaFoldDB" id="A0A9D0ZJH4"/>
<dbReference type="InterPro" id="IPR050408">
    <property type="entry name" value="HGPRT"/>
</dbReference>
<dbReference type="GO" id="GO:0052657">
    <property type="term" value="F:guanine phosphoribosyltransferase activity"/>
    <property type="evidence" value="ECO:0007669"/>
    <property type="project" value="UniProtKB-ARBA"/>
</dbReference>
<evidence type="ECO:0000256" key="9">
    <source>
        <dbReference type="ARBA" id="ARBA00022679"/>
    </source>
</evidence>
<keyword evidence="7 16" id="KW-0963">Cytoplasm</keyword>
<gene>
    <name evidence="18" type="primary">hpt</name>
    <name evidence="18" type="ORF">IAD32_08940</name>
</gene>
<comment type="pathway">
    <text evidence="5">Purine metabolism; GMP biosynthesis via salvage pathway; GMP from guanine: step 1/1.</text>
</comment>
<sequence length="178" mass="19875">MDKNIQKVLLSREQIHTLVQALARRIDKDYRGKRLFLVGLLKGSVVFMADLMRALKTPCQIDFIAVSSYGAGIQNSGVPCIVQNLSSCVEGCDVLVVEDIIDTGITLRYVLEYFQQKKANSVKLCVLLDKPGRRRVEISADYTGVQIPDEFVVGYGMDYAGYYRNLPYVGVLKPAVYA</sequence>
<dbReference type="InterPro" id="IPR029057">
    <property type="entry name" value="PRTase-like"/>
</dbReference>
<comment type="caution">
    <text evidence="18">The sequence shown here is derived from an EMBL/GenBank/DDBJ whole genome shotgun (WGS) entry which is preliminary data.</text>
</comment>
<evidence type="ECO:0000256" key="3">
    <source>
        <dbReference type="ARBA" id="ARBA00004496"/>
    </source>
</evidence>
<evidence type="ECO:0000256" key="10">
    <source>
        <dbReference type="ARBA" id="ARBA00022723"/>
    </source>
</evidence>
<protein>
    <recommendedName>
        <fullName evidence="16">Hypoxanthine phosphoribosyltransferase</fullName>
        <ecNumber evidence="16">2.4.2.8</ecNumber>
    </recommendedName>
</protein>
<dbReference type="CDD" id="cd06223">
    <property type="entry name" value="PRTases_typeI"/>
    <property type="match status" value="1"/>
</dbReference>
<dbReference type="Pfam" id="PF00156">
    <property type="entry name" value="Pribosyltran"/>
    <property type="match status" value="1"/>
</dbReference>
<comment type="catalytic activity">
    <reaction evidence="14">
        <text>GMP + diphosphate = guanine + 5-phospho-alpha-D-ribose 1-diphosphate</text>
        <dbReference type="Rhea" id="RHEA:25424"/>
        <dbReference type="ChEBI" id="CHEBI:16235"/>
        <dbReference type="ChEBI" id="CHEBI:33019"/>
        <dbReference type="ChEBI" id="CHEBI:58017"/>
        <dbReference type="ChEBI" id="CHEBI:58115"/>
        <dbReference type="EC" id="2.4.2.8"/>
    </reaction>
    <physiologicalReaction direction="right-to-left" evidence="14">
        <dbReference type="Rhea" id="RHEA:25426"/>
    </physiologicalReaction>
</comment>
<dbReference type="GO" id="GO:0004422">
    <property type="term" value="F:hypoxanthine phosphoribosyltransferase activity"/>
    <property type="evidence" value="ECO:0007669"/>
    <property type="project" value="InterPro"/>
</dbReference>
<proteinExistence type="inferred from homology"/>
<comment type="similarity">
    <text evidence="6 16">Belongs to the purine/pyrimidine phosphoribosyltransferase family.</text>
</comment>
<comment type="cofactor">
    <cofactor evidence="1 16">
        <name>Mg(2+)</name>
        <dbReference type="ChEBI" id="CHEBI:18420"/>
    </cofactor>
</comment>
<dbReference type="InterPro" id="IPR000836">
    <property type="entry name" value="PRTase_dom"/>
</dbReference>
<dbReference type="Proteomes" id="UP000886787">
    <property type="component" value="Unassembled WGS sequence"/>
</dbReference>
<dbReference type="GO" id="GO:0046100">
    <property type="term" value="P:hypoxanthine metabolic process"/>
    <property type="evidence" value="ECO:0007669"/>
    <property type="project" value="TreeGrafter"/>
</dbReference>
<dbReference type="Gene3D" id="3.40.50.2020">
    <property type="match status" value="1"/>
</dbReference>
<reference evidence="18" key="2">
    <citation type="journal article" date="2021" name="PeerJ">
        <title>Extensive microbial diversity within the chicken gut microbiome revealed by metagenomics and culture.</title>
        <authorList>
            <person name="Gilroy R."/>
            <person name="Ravi A."/>
            <person name="Getino M."/>
            <person name="Pursley I."/>
            <person name="Horton D.L."/>
            <person name="Alikhan N.F."/>
            <person name="Baker D."/>
            <person name="Gharbi K."/>
            <person name="Hall N."/>
            <person name="Watson M."/>
            <person name="Adriaenssens E.M."/>
            <person name="Foster-Nyarko E."/>
            <person name="Jarju S."/>
            <person name="Secka A."/>
            <person name="Antonio M."/>
            <person name="Oren A."/>
            <person name="Chaudhuri R.R."/>
            <person name="La Ragione R."/>
            <person name="Hildebrand F."/>
            <person name="Pallen M.J."/>
        </authorList>
    </citation>
    <scope>NUCLEOTIDE SEQUENCE</scope>
    <source>
        <strain evidence="18">ChiSjej1B19-3389</strain>
    </source>
</reference>
<evidence type="ECO:0000256" key="11">
    <source>
        <dbReference type="ARBA" id="ARBA00022726"/>
    </source>
</evidence>
<dbReference type="GO" id="GO:0006178">
    <property type="term" value="P:guanine salvage"/>
    <property type="evidence" value="ECO:0007669"/>
    <property type="project" value="TreeGrafter"/>
</dbReference>
<evidence type="ECO:0000256" key="16">
    <source>
        <dbReference type="RuleBase" id="RU364099"/>
    </source>
</evidence>
<accession>A0A9D0ZJH4</accession>
<comment type="function">
    <text evidence="2">Purine salvage pathway enzyme that catalyzes the transfer of the ribosyl-5-phosphate group from 5-phospho-alpha-D-ribose 1-diphosphate (PRPP) to the N9 position of the 6-oxopurines hypoxanthine and guanine to form the corresponding ribonucleotides IMP (inosine 5'-monophosphate) and GMP (guanosine 5'-monophosphate), with the release of PPi.</text>
</comment>
<evidence type="ECO:0000313" key="19">
    <source>
        <dbReference type="Proteomes" id="UP000886787"/>
    </source>
</evidence>
<evidence type="ECO:0000256" key="8">
    <source>
        <dbReference type="ARBA" id="ARBA00022676"/>
    </source>
</evidence>
<dbReference type="GO" id="GO:0000166">
    <property type="term" value="F:nucleotide binding"/>
    <property type="evidence" value="ECO:0007669"/>
    <property type="project" value="UniProtKB-KW"/>
</dbReference>
<keyword evidence="8 16" id="KW-0328">Glycosyltransferase</keyword>
<evidence type="ECO:0000256" key="14">
    <source>
        <dbReference type="ARBA" id="ARBA00048811"/>
    </source>
</evidence>
<dbReference type="GO" id="GO:0032264">
    <property type="term" value="P:IMP salvage"/>
    <property type="evidence" value="ECO:0007669"/>
    <property type="project" value="TreeGrafter"/>
</dbReference>
<evidence type="ECO:0000256" key="1">
    <source>
        <dbReference type="ARBA" id="ARBA00001946"/>
    </source>
</evidence>
<dbReference type="SUPFAM" id="SSF53271">
    <property type="entry name" value="PRTase-like"/>
    <property type="match status" value="1"/>
</dbReference>
<keyword evidence="12 16" id="KW-0547">Nucleotide-binding</keyword>